<evidence type="ECO:0000313" key="4">
    <source>
        <dbReference type="Proteomes" id="UP000649604"/>
    </source>
</evidence>
<evidence type="ECO:0000256" key="2">
    <source>
        <dbReference type="SAM" id="SignalP"/>
    </source>
</evidence>
<evidence type="ECO:0008006" key="5">
    <source>
        <dbReference type="Google" id="ProtNLM"/>
    </source>
</evidence>
<dbReference type="Proteomes" id="UP000649604">
    <property type="component" value="Unassembled WGS sequence"/>
</dbReference>
<reference evidence="3" key="1">
    <citation type="submission" date="2019-11" db="EMBL/GenBank/DDBJ databases">
        <title>Microbial mats filling the niche in hypersaline microbial mats.</title>
        <authorList>
            <person name="Wong H.L."/>
            <person name="Macleod F.I."/>
            <person name="White R.A. III"/>
            <person name="Burns B.P."/>
        </authorList>
    </citation>
    <scope>NUCLEOTIDE SEQUENCE</scope>
    <source>
        <strain evidence="3">Rbin_158</strain>
    </source>
</reference>
<name>A0A9D5JUV5_9BACT</name>
<proteinExistence type="predicted"/>
<comment type="caution">
    <text evidence="3">The sequence shown here is derived from an EMBL/GenBank/DDBJ whole genome shotgun (WGS) entry which is preliminary data.</text>
</comment>
<evidence type="ECO:0000256" key="1">
    <source>
        <dbReference type="SAM" id="MobiDB-lite"/>
    </source>
</evidence>
<feature type="compositionally biased region" description="Pro residues" evidence="1">
    <location>
        <begin position="157"/>
        <end position="198"/>
    </location>
</feature>
<sequence>MRRSATYLGHTRLIRWLLLFALLSLPASHALAFDPDANSGSNYQPDGATTIRQTTDSRWVIYDRGDQTDWLTVSPPETQNEQLIVTFKFVRLVGTAIVEVYGPDPSGEILERAEIASLQTYTYTTNPPSNHYFRIYVEGEGNLAKYEFTYQLTQAPTPTPPPTATPTLTPSPTPMPTSTPTPLPTATPTLTPTPVPTA</sequence>
<feature type="chain" id="PRO_5038646774" description="BACON domain-containing protein" evidence="2">
    <location>
        <begin position="33"/>
        <end position="198"/>
    </location>
</feature>
<feature type="region of interest" description="Disordered" evidence="1">
    <location>
        <begin position="153"/>
        <end position="198"/>
    </location>
</feature>
<feature type="signal peptide" evidence="2">
    <location>
        <begin position="1"/>
        <end position="32"/>
    </location>
</feature>
<feature type="non-terminal residue" evidence="3">
    <location>
        <position position="198"/>
    </location>
</feature>
<accession>A0A9D5JUV5</accession>
<dbReference type="AlphaFoldDB" id="A0A9D5JUV5"/>
<keyword evidence="2" id="KW-0732">Signal</keyword>
<evidence type="ECO:0000313" key="3">
    <source>
        <dbReference type="EMBL" id="MBD3324590.1"/>
    </source>
</evidence>
<protein>
    <recommendedName>
        <fullName evidence="5">BACON domain-containing protein</fullName>
    </recommendedName>
</protein>
<dbReference type="EMBL" id="WJJP01000263">
    <property type="protein sequence ID" value="MBD3324590.1"/>
    <property type="molecule type" value="Genomic_DNA"/>
</dbReference>
<gene>
    <name evidence="3" type="ORF">GF339_08390</name>
</gene>
<organism evidence="3 4">
    <name type="scientific">candidate division KSB3 bacterium</name>
    <dbReference type="NCBI Taxonomy" id="2044937"/>
    <lineage>
        <taxon>Bacteria</taxon>
        <taxon>candidate division KSB3</taxon>
    </lineage>
</organism>